<feature type="transmembrane region" description="Helical" evidence="1">
    <location>
        <begin position="184"/>
        <end position="200"/>
    </location>
</feature>
<feature type="transmembrane region" description="Helical" evidence="1">
    <location>
        <begin position="333"/>
        <end position="354"/>
    </location>
</feature>
<organism evidence="2 3">
    <name type="scientific">Cuneatibacter caecimuris</name>
    <dbReference type="NCBI Taxonomy" id="1796618"/>
    <lineage>
        <taxon>Bacteria</taxon>
        <taxon>Bacillati</taxon>
        <taxon>Bacillota</taxon>
        <taxon>Clostridia</taxon>
        <taxon>Lachnospirales</taxon>
        <taxon>Lachnospiraceae</taxon>
        <taxon>Cuneatibacter</taxon>
    </lineage>
</organism>
<feature type="transmembrane region" description="Helical" evidence="1">
    <location>
        <begin position="622"/>
        <end position="642"/>
    </location>
</feature>
<name>A0A4Q7PNX3_9FIRM</name>
<feature type="transmembrane region" description="Helical" evidence="1">
    <location>
        <begin position="426"/>
        <end position="454"/>
    </location>
</feature>
<feature type="transmembrane region" description="Helical" evidence="1">
    <location>
        <begin position="366"/>
        <end position="388"/>
    </location>
</feature>
<keyword evidence="1" id="KW-1133">Transmembrane helix</keyword>
<reference evidence="2 3" key="1">
    <citation type="submission" date="2019-02" db="EMBL/GenBank/DDBJ databases">
        <title>Genomic Encyclopedia of Type Strains, Phase IV (KMG-IV): sequencing the most valuable type-strain genomes for metagenomic binning, comparative biology and taxonomic classification.</title>
        <authorList>
            <person name="Goeker M."/>
        </authorList>
    </citation>
    <scope>NUCLEOTIDE SEQUENCE [LARGE SCALE GENOMIC DNA]</scope>
    <source>
        <strain evidence="2 3">DSM 29486</strain>
    </source>
</reference>
<feature type="transmembrane region" description="Helical" evidence="1">
    <location>
        <begin position="20"/>
        <end position="40"/>
    </location>
</feature>
<keyword evidence="1" id="KW-0472">Membrane</keyword>
<keyword evidence="3" id="KW-1185">Reference proteome</keyword>
<dbReference type="Proteomes" id="UP000292927">
    <property type="component" value="Unassembled WGS sequence"/>
</dbReference>
<gene>
    <name evidence="2" type="ORF">EV209_0642</name>
</gene>
<feature type="transmembrane region" description="Helical" evidence="1">
    <location>
        <begin position="591"/>
        <end position="616"/>
    </location>
</feature>
<feature type="transmembrane region" description="Helical" evidence="1">
    <location>
        <begin position="512"/>
        <end position="531"/>
    </location>
</feature>
<accession>A0A4Q7PNX3</accession>
<feature type="transmembrane region" description="Helical" evidence="1">
    <location>
        <begin position="562"/>
        <end position="579"/>
    </location>
</feature>
<feature type="transmembrane region" description="Helical" evidence="1">
    <location>
        <begin position="651"/>
        <end position="671"/>
    </location>
</feature>
<feature type="transmembrane region" description="Helical" evidence="1">
    <location>
        <begin position="474"/>
        <end position="492"/>
    </location>
</feature>
<feature type="transmembrane region" description="Helical" evidence="1">
    <location>
        <begin position="220"/>
        <end position="243"/>
    </location>
</feature>
<protein>
    <submittedName>
        <fullName evidence="2">Uncharacterized protein</fullName>
    </submittedName>
</protein>
<dbReference type="EMBL" id="SGXF01000001">
    <property type="protein sequence ID" value="RZT02523.1"/>
    <property type="molecule type" value="Genomic_DNA"/>
</dbReference>
<evidence type="ECO:0000313" key="3">
    <source>
        <dbReference type="Proteomes" id="UP000292927"/>
    </source>
</evidence>
<dbReference type="RefSeq" id="WP_130432972.1">
    <property type="nucleotide sequence ID" value="NZ_SGXF01000001.1"/>
</dbReference>
<dbReference type="AlphaFoldDB" id="A0A4Q7PNX3"/>
<sequence>MKQLYTQWKNWRAGLAGLKHIASTAGIFLLLALVLELTLFNYKFYMTMFQDPLPVTELKASKNMELREDGSYLVSGANQAYVEITGLDRHVSTLYLNVYRENKRGADQLITSVTLYVTDAANSQYMKLPSRNILPFVKHSQYMTLHLAGDTDKIKILFDADENDRIYINGLTVNPVIPMQISPLRISLLALILTVLFYLRPKAGYFRIPYRKNSRRQQSVTSAAMSIQILLFAAVICINPWFLDPSSRHHKQYHELAVAISEGHVYLDQEPPESLINMENPYDSAQREIVMDESDSSYLFDHAYYDGKYYVYFGVLPVLIFYLPWYLITGSAFPTFLGVLITGIIFIFAVYRLMALLIQRFDSKKIPYPVFLLLTTLFINSCGVLAIIRRPDFYSLPIIMGVTLSILGLNCWLSSIRPDRILKGKIFLGCLFMALVAACRPQICLGSLLIFPIFWDAVFRKRLLFSKKGLAPTLLAALPYVLVACGLMYYNFIRFGSPLDFGANYNLTTNDMTNRGIVAARLPIGLFTYLFQPPVITSQFPFINKVTLQTAYLGRTISEGTFGGFFAVNLISLSGLFLFRIRKWFSDRRLWTAGVCAMLLAVLIICIDTEGAGILLRYYSDFGWLIMLASVLAVLAASVYLAGRPCASRGLWLYLAAAFVAGMAFHLLLVFTDGAMKLQDLNPELFYYFYYHLQFWQ</sequence>
<comment type="caution">
    <text evidence="2">The sequence shown here is derived from an EMBL/GenBank/DDBJ whole genome shotgun (WGS) entry which is preliminary data.</text>
</comment>
<evidence type="ECO:0000313" key="2">
    <source>
        <dbReference type="EMBL" id="RZT02523.1"/>
    </source>
</evidence>
<evidence type="ECO:0000256" key="1">
    <source>
        <dbReference type="SAM" id="Phobius"/>
    </source>
</evidence>
<dbReference type="OrthoDB" id="2062742at2"/>
<feature type="transmembrane region" description="Helical" evidence="1">
    <location>
        <begin position="394"/>
        <end position="414"/>
    </location>
</feature>
<proteinExistence type="predicted"/>
<feature type="transmembrane region" description="Helical" evidence="1">
    <location>
        <begin position="309"/>
        <end position="327"/>
    </location>
</feature>
<keyword evidence="1" id="KW-0812">Transmembrane</keyword>